<dbReference type="KEGG" id="cpau:EHF44_22150"/>
<evidence type="ECO:0000313" key="2">
    <source>
        <dbReference type="EMBL" id="AZG16117.1"/>
    </source>
</evidence>
<sequence length="272" mass="30438">MKRRWLGALLLAMTCMAGCDAVSSQPTYGGLSIAGFNYTPYNLSRFVITDEYGNSASGGGDLMPGSGEGSLSCCYNLKGTEFTVKWQVYDADEAIRSLDAGERIQKISKTTHVHLPPTEMKGEAGMRVLGLHFYPDDHVEFEFRTDLRGSRIHYVEIWSWLRKTHRKLINPDNEDETSVVFRRTARLAAGGWLKYRLTDTKDLQQYVYFTLLNPRFDQHPAIQQIIADTKDKPGAFGTAMESLSAPLVEELKRDKFKKAATGVTNAEPTPGD</sequence>
<gene>
    <name evidence="2" type="ORF">EHF44_22150</name>
</gene>
<dbReference type="Proteomes" id="UP000270411">
    <property type="component" value="Chromosome 2"/>
</dbReference>
<dbReference type="EMBL" id="CP033970">
    <property type="protein sequence ID" value="AZG16117.1"/>
    <property type="molecule type" value="Genomic_DNA"/>
</dbReference>
<protein>
    <submittedName>
        <fullName evidence="2">DUF3304 domain-containing protein</fullName>
    </submittedName>
</protein>
<evidence type="ECO:0000313" key="3">
    <source>
        <dbReference type="Proteomes" id="UP000270411"/>
    </source>
</evidence>
<proteinExistence type="predicted"/>
<name>A0A3G8H6F7_9BURK</name>
<reference evidence="3" key="1">
    <citation type="submission" date="2018-11" db="EMBL/GenBank/DDBJ databases">
        <title>FDA dAtabase for Regulatory Grade micrObial Sequences (FDA-ARGOS): Supporting development and validation of Infectious Disease Dx tests.</title>
        <authorList>
            <person name="Goldberg B."/>
            <person name="Campos J."/>
            <person name="Tallon L."/>
            <person name="Sadzewicz L."/>
            <person name="Zhao X."/>
            <person name="Vavikolanu K."/>
            <person name="Mehta A."/>
            <person name="Aluvathingal J."/>
            <person name="Nadendla S."/>
            <person name="Geyer C."/>
            <person name="Nandy P."/>
            <person name="Yan Y."/>
            <person name="Sichtig H."/>
        </authorList>
    </citation>
    <scope>NUCLEOTIDE SEQUENCE [LARGE SCALE GENOMIC DNA]</scope>
    <source>
        <strain evidence="3">FDAARGOS_614</strain>
    </source>
</reference>
<feature type="chain" id="PRO_5018060687" evidence="1">
    <location>
        <begin position="18"/>
        <end position="272"/>
    </location>
</feature>
<evidence type="ECO:0000256" key="1">
    <source>
        <dbReference type="SAM" id="SignalP"/>
    </source>
</evidence>
<dbReference type="OrthoDB" id="8971532at2"/>
<accession>A0A3G8H6F7</accession>
<keyword evidence="1" id="KW-0732">Signal</keyword>
<dbReference type="AlphaFoldDB" id="A0A3G8H6F7"/>
<feature type="signal peptide" evidence="1">
    <location>
        <begin position="1"/>
        <end position="17"/>
    </location>
</feature>
<organism evidence="2 3">
    <name type="scientific">Cupriavidus pauculus</name>
    <dbReference type="NCBI Taxonomy" id="82633"/>
    <lineage>
        <taxon>Bacteria</taxon>
        <taxon>Pseudomonadati</taxon>
        <taxon>Pseudomonadota</taxon>
        <taxon>Betaproteobacteria</taxon>
        <taxon>Burkholderiales</taxon>
        <taxon>Burkholderiaceae</taxon>
        <taxon>Cupriavidus</taxon>
    </lineage>
</organism>